<dbReference type="EMBL" id="CP036349">
    <property type="protein sequence ID" value="QDV75390.1"/>
    <property type="molecule type" value="Genomic_DNA"/>
</dbReference>
<accession>A0A518KC65</accession>
<dbReference type="GO" id="GO:0060003">
    <property type="term" value="P:copper ion export"/>
    <property type="evidence" value="ECO:0007669"/>
    <property type="project" value="TreeGrafter"/>
</dbReference>
<keyword evidence="4" id="KW-1133">Transmembrane helix</keyword>
<dbReference type="FunFam" id="2.40.30.170:FF:000010">
    <property type="entry name" value="Efflux RND transporter periplasmic adaptor subunit"/>
    <property type="match status" value="1"/>
</dbReference>
<dbReference type="Proteomes" id="UP000316426">
    <property type="component" value="Chromosome"/>
</dbReference>
<dbReference type="PANTHER" id="PTHR30097:SF15">
    <property type="entry name" value="CATION EFFLUX SYSTEM PROTEIN CUSB"/>
    <property type="match status" value="1"/>
</dbReference>
<organism evidence="8 9">
    <name type="scientific">Botrimarina mediterranea</name>
    <dbReference type="NCBI Taxonomy" id="2528022"/>
    <lineage>
        <taxon>Bacteria</taxon>
        <taxon>Pseudomonadati</taxon>
        <taxon>Planctomycetota</taxon>
        <taxon>Planctomycetia</taxon>
        <taxon>Pirellulales</taxon>
        <taxon>Lacipirellulaceae</taxon>
        <taxon>Botrimarina</taxon>
    </lineage>
</organism>
<dbReference type="AlphaFoldDB" id="A0A518KC65"/>
<evidence type="ECO:0000256" key="4">
    <source>
        <dbReference type="SAM" id="Phobius"/>
    </source>
</evidence>
<evidence type="ECO:0000256" key="3">
    <source>
        <dbReference type="SAM" id="MobiDB-lite"/>
    </source>
</evidence>
<dbReference type="Pfam" id="PF25919">
    <property type="entry name" value="BSH_CusB"/>
    <property type="match status" value="1"/>
</dbReference>
<dbReference type="Gene3D" id="2.40.420.20">
    <property type="match status" value="1"/>
</dbReference>
<comment type="similarity">
    <text evidence="1">Belongs to the membrane fusion protein (MFP) (TC 8.A.1) family.</text>
</comment>
<gene>
    <name evidence="8" type="primary">cusB_4</name>
    <name evidence="8" type="ORF">Spa11_36070</name>
</gene>
<dbReference type="Pfam" id="PF25954">
    <property type="entry name" value="Beta-barrel_RND_2"/>
    <property type="match status" value="1"/>
</dbReference>
<dbReference type="RefSeq" id="WP_145114625.1">
    <property type="nucleotide sequence ID" value="NZ_CP036349.1"/>
</dbReference>
<sequence>MTSEEPVERERSVSGRQWLLRVAVQCAALLATLALAVALVGVAQRTGWLAATSGTGDRSAGPESAVQPQFTCPMHPEIRQDAPGKCPICGMTLVEVAGRKTAAAEPVAAGEADRYICPMMCTPPQGSPGRCPVCAMELVKAPSGPGSGNERSVVIDAATRRIAGIRTAVATRKTVFRSVRAVGEIAYDQQRVSTISAYVDGRIEQMFIDYEGAVVDAGDELAVVYSPQLYSAQVEYLAAQRSPALGGVLGDTDGLRRVAEDNLRELGMTAQQIDELLTTEKARKRSTITSPQSGTVISRLKVEGDYVKTGDPIYRIADLSTVWLMLELYPSDAAQVRYAQEVDVELSSEPGVIFPGRVAFIDPVVSATTRTIQVRVELFNSDGRFKPGDYATAKLRLPAVQGDTVYDAALAGAWISPRHPQIVRDEPGECPLCDTPLVPASDFGYAAKPTANSGSVTVPRSTILLAGDNSVAYVEVNEGEFELRNVVVAALTPTEAALAGGIAEGEVVATDGAFLIDSQMQLAGKPSLIDPQRSDQPATPSAGETQHAH</sequence>
<keyword evidence="2" id="KW-0813">Transport</keyword>
<feature type="transmembrane region" description="Helical" evidence="4">
    <location>
        <begin position="18"/>
        <end position="43"/>
    </location>
</feature>
<dbReference type="GO" id="GO:0046914">
    <property type="term" value="F:transition metal ion binding"/>
    <property type="evidence" value="ECO:0007669"/>
    <property type="project" value="TreeGrafter"/>
</dbReference>
<evidence type="ECO:0000313" key="9">
    <source>
        <dbReference type="Proteomes" id="UP000316426"/>
    </source>
</evidence>
<protein>
    <submittedName>
        <fullName evidence="8">Cation efflux system protein CusB</fullName>
    </submittedName>
</protein>
<keyword evidence="9" id="KW-1185">Reference proteome</keyword>
<dbReference type="GO" id="GO:0030288">
    <property type="term" value="C:outer membrane-bounded periplasmic space"/>
    <property type="evidence" value="ECO:0007669"/>
    <property type="project" value="TreeGrafter"/>
</dbReference>
<feature type="domain" description="CusB-like barrel-sandwich hybrid" evidence="6">
    <location>
        <begin position="192"/>
        <end position="317"/>
    </location>
</feature>
<evidence type="ECO:0000256" key="1">
    <source>
        <dbReference type="ARBA" id="ARBA00009477"/>
    </source>
</evidence>
<dbReference type="PANTHER" id="PTHR30097">
    <property type="entry name" value="CATION EFFLUX SYSTEM PROTEIN CUSB"/>
    <property type="match status" value="1"/>
</dbReference>
<proteinExistence type="inferred from homology"/>
<dbReference type="InterPro" id="IPR058792">
    <property type="entry name" value="Beta-barrel_RND_2"/>
</dbReference>
<evidence type="ECO:0000259" key="6">
    <source>
        <dbReference type="Pfam" id="PF25919"/>
    </source>
</evidence>
<feature type="region of interest" description="Disordered" evidence="3">
    <location>
        <begin position="525"/>
        <end position="549"/>
    </location>
</feature>
<evidence type="ECO:0000256" key="2">
    <source>
        <dbReference type="ARBA" id="ARBA00022448"/>
    </source>
</evidence>
<dbReference type="KEGG" id="bmei:Spa11_36070"/>
<name>A0A518KC65_9BACT</name>
<feature type="domain" description="Heavy metal binding" evidence="5">
    <location>
        <begin position="414"/>
        <end position="440"/>
    </location>
</feature>
<dbReference type="GO" id="GO:0015679">
    <property type="term" value="P:plasma membrane copper ion transport"/>
    <property type="evidence" value="ECO:0007669"/>
    <property type="project" value="TreeGrafter"/>
</dbReference>
<dbReference type="Gene3D" id="2.40.30.170">
    <property type="match status" value="1"/>
</dbReference>
<dbReference type="InterPro" id="IPR045800">
    <property type="entry name" value="HMBD"/>
</dbReference>
<feature type="domain" description="CusB-like beta-barrel" evidence="7">
    <location>
        <begin position="321"/>
        <end position="396"/>
    </location>
</feature>
<evidence type="ECO:0000259" key="5">
    <source>
        <dbReference type="Pfam" id="PF19335"/>
    </source>
</evidence>
<evidence type="ECO:0000259" key="7">
    <source>
        <dbReference type="Pfam" id="PF25954"/>
    </source>
</evidence>
<keyword evidence="4" id="KW-0472">Membrane</keyword>
<feature type="domain" description="Heavy metal binding" evidence="5">
    <location>
        <begin position="70"/>
        <end position="96"/>
    </location>
</feature>
<dbReference type="Pfam" id="PF19335">
    <property type="entry name" value="HMBD"/>
    <property type="match status" value="2"/>
</dbReference>
<feature type="compositionally biased region" description="Polar residues" evidence="3">
    <location>
        <begin position="534"/>
        <end position="549"/>
    </location>
</feature>
<dbReference type="InterPro" id="IPR058790">
    <property type="entry name" value="BSH_CusB"/>
</dbReference>
<evidence type="ECO:0000313" key="8">
    <source>
        <dbReference type="EMBL" id="QDV75390.1"/>
    </source>
</evidence>
<keyword evidence="4" id="KW-0812">Transmembrane</keyword>
<dbReference type="SUPFAM" id="SSF111369">
    <property type="entry name" value="HlyD-like secretion proteins"/>
    <property type="match status" value="1"/>
</dbReference>
<reference evidence="8 9" key="1">
    <citation type="submission" date="2019-02" db="EMBL/GenBank/DDBJ databases">
        <title>Deep-cultivation of Planctomycetes and their phenomic and genomic characterization uncovers novel biology.</title>
        <authorList>
            <person name="Wiegand S."/>
            <person name="Jogler M."/>
            <person name="Boedeker C."/>
            <person name="Pinto D."/>
            <person name="Vollmers J."/>
            <person name="Rivas-Marin E."/>
            <person name="Kohn T."/>
            <person name="Peeters S.H."/>
            <person name="Heuer A."/>
            <person name="Rast P."/>
            <person name="Oberbeckmann S."/>
            <person name="Bunk B."/>
            <person name="Jeske O."/>
            <person name="Meyerdierks A."/>
            <person name="Storesund J.E."/>
            <person name="Kallscheuer N."/>
            <person name="Luecker S."/>
            <person name="Lage O.M."/>
            <person name="Pohl T."/>
            <person name="Merkel B.J."/>
            <person name="Hornburger P."/>
            <person name="Mueller R.-W."/>
            <person name="Bruemmer F."/>
            <person name="Labrenz M."/>
            <person name="Spormann A.M."/>
            <person name="Op den Camp H."/>
            <person name="Overmann J."/>
            <person name="Amann R."/>
            <person name="Jetten M.S.M."/>
            <person name="Mascher T."/>
            <person name="Medema M.H."/>
            <person name="Devos D.P."/>
            <person name="Kaster A.-K."/>
            <person name="Ovreas L."/>
            <person name="Rohde M."/>
            <person name="Galperin M.Y."/>
            <person name="Jogler C."/>
        </authorList>
    </citation>
    <scope>NUCLEOTIDE SEQUENCE [LARGE SCALE GENOMIC DNA]</scope>
    <source>
        <strain evidence="8 9">Spa11</strain>
    </source>
</reference>
<dbReference type="InterPro" id="IPR051909">
    <property type="entry name" value="MFP_Cation_Efflux"/>
</dbReference>